<reference evidence="2 3" key="1">
    <citation type="submission" date="2016-10" db="EMBL/GenBank/DDBJ databases">
        <authorList>
            <person name="de Groot N.N."/>
        </authorList>
    </citation>
    <scope>NUCLEOTIDE SEQUENCE [LARGE SCALE GENOMIC DNA]</scope>
    <source>
        <strain evidence="2 3">DSM 16957</strain>
    </source>
</reference>
<proteinExistence type="predicted"/>
<gene>
    <name evidence="2" type="ORF">SAMN04488509_105197</name>
</gene>
<keyword evidence="3" id="KW-1185">Reference proteome</keyword>
<dbReference type="AlphaFoldDB" id="A0A1G6WW68"/>
<evidence type="ECO:0000313" key="2">
    <source>
        <dbReference type="EMBL" id="SDD70081.1"/>
    </source>
</evidence>
<protein>
    <submittedName>
        <fullName evidence="2">Uncharacterized protein</fullName>
    </submittedName>
</protein>
<evidence type="ECO:0000256" key="1">
    <source>
        <dbReference type="SAM" id="SignalP"/>
    </source>
</evidence>
<dbReference type="OrthoDB" id="6024990at2"/>
<feature type="chain" id="PRO_5011695212" evidence="1">
    <location>
        <begin position="28"/>
        <end position="133"/>
    </location>
</feature>
<keyword evidence="1" id="KW-0732">Signal</keyword>
<evidence type="ECO:0000313" key="3">
    <source>
        <dbReference type="Proteomes" id="UP000199603"/>
    </source>
</evidence>
<dbReference type="EMBL" id="FNAG01000005">
    <property type="protein sequence ID" value="SDD70081.1"/>
    <property type="molecule type" value="Genomic_DNA"/>
</dbReference>
<accession>A0A1G6WW68</accession>
<dbReference type="RefSeq" id="WP_091242497.1">
    <property type="nucleotide sequence ID" value="NZ_FNAG01000005.1"/>
</dbReference>
<feature type="signal peptide" evidence="1">
    <location>
        <begin position="1"/>
        <end position="27"/>
    </location>
</feature>
<dbReference type="Proteomes" id="UP000199603">
    <property type="component" value="Unassembled WGS sequence"/>
</dbReference>
<sequence>MNLKRSIALTVLAGSAASFMLFSPAHAASLDQAQVGCYVDTYAFDTLTADYCVSAWTPSSAQLRSVAYFEVIGLPAGNYSYSWNFACGNSRSCSTSITARPEQIKTAVVTVTNVATGEQRTLSATAEYLNGWD</sequence>
<name>A0A1G6WW68_9GAMM</name>
<organism evidence="2 3">
    <name type="scientific">Aquimonas voraii</name>
    <dbReference type="NCBI Taxonomy" id="265719"/>
    <lineage>
        <taxon>Bacteria</taxon>
        <taxon>Pseudomonadati</taxon>
        <taxon>Pseudomonadota</taxon>
        <taxon>Gammaproteobacteria</taxon>
        <taxon>Lysobacterales</taxon>
        <taxon>Lysobacteraceae</taxon>
        <taxon>Aquimonas</taxon>
    </lineage>
</organism>